<proteinExistence type="predicted"/>
<dbReference type="PATRIC" id="fig|49547.3.peg.609"/>
<keyword evidence="2" id="KW-0812">Transmembrane</keyword>
<dbReference type="OrthoDB" id="77730at2157"/>
<evidence type="ECO:0000256" key="1">
    <source>
        <dbReference type="SAM" id="Coils"/>
    </source>
</evidence>
<evidence type="ECO:0000313" key="4">
    <source>
        <dbReference type="Proteomes" id="UP000077245"/>
    </source>
</evidence>
<keyword evidence="2" id="KW-0472">Membrane</keyword>
<keyword evidence="1" id="KW-0175">Coiled coil</keyword>
<comment type="caution">
    <text evidence="3">The sequence shown here is derived from an EMBL/GenBank/DDBJ whole genome shotgun (WGS) entry which is preliminary data.</text>
</comment>
<name>A0A166CC99_9EURY</name>
<dbReference type="RefSeq" id="WP_067089973.1">
    <property type="nucleotide sequence ID" value="NZ_LWMV01000105.1"/>
</dbReference>
<dbReference type="AlphaFoldDB" id="A0A166CC99"/>
<accession>A0A166CC99</accession>
<protein>
    <submittedName>
        <fullName evidence="3">Uncharacterized protein</fullName>
    </submittedName>
</protein>
<feature type="coiled-coil region" evidence="1">
    <location>
        <begin position="49"/>
        <end position="76"/>
    </location>
</feature>
<feature type="transmembrane region" description="Helical" evidence="2">
    <location>
        <begin position="12"/>
        <end position="39"/>
    </location>
</feature>
<dbReference type="EMBL" id="LWMV01000105">
    <property type="protein sequence ID" value="KZX14359.1"/>
    <property type="molecule type" value="Genomic_DNA"/>
</dbReference>
<evidence type="ECO:0000256" key="2">
    <source>
        <dbReference type="SAM" id="Phobius"/>
    </source>
</evidence>
<sequence length="135" mass="14891">MKKSRIRLFRNASNTISVLGIILVIATIIIAAYLGVMIVSNNITKDVSSAAHHDKLAQLNNEYAQLENKLNQINKFDFSDKSVYTDAELKLSTAKLAIDDINSGLSTNQPTTEVDERIKTAEKDLKIASDAINKL</sequence>
<keyword evidence="2" id="KW-1133">Transmembrane helix</keyword>
<evidence type="ECO:0000313" key="3">
    <source>
        <dbReference type="EMBL" id="KZX14359.1"/>
    </source>
</evidence>
<reference evidence="3 4" key="1">
    <citation type="submission" date="2016-04" db="EMBL/GenBank/DDBJ databases">
        <title>Genome sequence of Methanobrevibacter curvatus DSM 11111.</title>
        <authorList>
            <person name="Poehlein A."/>
            <person name="Seedorf H."/>
            <person name="Daniel R."/>
        </authorList>
    </citation>
    <scope>NUCLEOTIDE SEQUENCE [LARGE SCALE GENOMIC DNA]</scope>
    <source>
        <strain evidence="3 4">DSM 11111</strain>
    </source>
</reference>
<dbReference type="Proteomes" id="UP000077245">
    <property type="component" value="Unassembled WGS sequence"/>
</dbReference>
<organism evidence="3 4">
    <name type="scientific">Methanobrevibacter curvatus</name>
    <dbReference type="NCBI Taxonomy" id="49547"/>
    <lineage>
        <taxon>Archaea</taxon>
        <taxon>Methanobacteriati</taxon>
        <taxon>Methanobacteriota</taxon>
        <taxon>Methanomada group</taxon>
        <taxon>Methanobacteria</taxon>
        <taxon>Methanobacteriales</taxon>
        <taxon>Methanobacteriaceae</taxon>
        <taxon>Methanobrevibacter</taxon>
    </lineage>
</organism>
<gene>
    <name evidence="3" type="ORF">MBCUR_05830</name>
</gene>
<keyword evidence="4" id="KW-1185">Reference proteome</keyword>